<keyword evidence="10" id="KW-1185">Reference proteome</keyword>
<evidence type="ECO:0000256" key="6">
    <source>
        <dbReference type="ARBA" id="ARBA00022833"/>
    </source>
</evidence>
<keyword evidence="5" id="KW-0378">Hydrolase</keyword>
<feature type="domain" description="Lysine-specific metallo-endopeptidase" evidence="8">
    <location>
        <begin position="178"/>
        <end position="309"/>
    </location>
</feature>
<dbReference type="GO" id="GO:0004222">
    <property type="term" value="F:metalloendopeptidase activity"/>
    <property type="evidence" value="ECO:0007669"/>
    <property type="project" value="InterPro"/>
</dbReference>
<organism evidence="9 10">
    <name type="scientific">Serendipita vermifera MAFF 305830</name>
    <dbReference type="NCBI Taxonomy" id="933852"/>
    <lineage>
        <taxon>Eukaryota</taxon>
        <taxon>Fungi</taxon>
        <taxon>Dikarya</taxon>
        <taxon>Basidiomycota</taxon>
        <taxon>Agaricomycotina</taxon>
        <taxon>Agaricomycetes</taxon>
        <taxon>Sebacinales</taxon>
        <taxon>Serendipitaceae</taxon>
        <taxon>Serendipita</taxon>
    </lineage>
</organism>
<evidence type="ECO:0000256" key="1">
    <source>
        <dbReference type="ARBA" id="ARBA00001947"/>
    </source>
</evidence>
<sequence>GADAVVDVDNFQVVATFTNTGDEALKLYKDPRTALSSFPENTFSISSREGAVAGFVGAHVKYTYKTATKFVELAPGASVDIVHELSAAYNFTRVGDYEVDAANLFHYQDENGQPVAIRADIASIHSAKLSGNLVSSTVARRSMSLAKRASFVSCSSTRSSQINTALTTTTTYVANAVTYLTSLTSGTTRYTTWFGTYSSSRKSTVLSHYTKIKTSDPKTYTYDCSCTDDYYAYVYPSNFGYVYLCNAFWTASTTGTDSKAGTIVHESSHFTANGGTDDYVYGQTNAKALAKSNPSQAIMNADSHEYFAENTPALS</sequence>
<dbReference type="EMBL" id="KN824278">
    <property type="protein sequence ID" value="KIM33629.1"/>
    <property type="molecule type" value="Genomic_DNA"/>
</dbReference>
<dbReference type="GO" id="GO:0046872">
    <property type="term" value="F:metal ion binding"/>
    <property type="evidence" value="ECO:0007669"/>
    <property type="project" value="UniProtKB-KW"/>
</dbReference>
<evidence type="ECO:0000256" key="3">
    <source>
        <dbReference type="ARBA" id="ARBA00022670"/>
    </source>
</evidence>
<dbReference type="Gene3D" id="2.60.40.2970">
    <property type="match status" value="1"/>
</dbReference>
<dbReference type="PANTHER" id="PTHR37016:SF3">
    <property type="entry name" value="NEUTRAL PROTEASE 2-RELATED"/>
    <property type="match status" value="1"/>
</dbReference>
<dbReference type="SUPFAM" id="SSF55486">
    <property type="entry name" value="Metalloproteases ('zincins'), catalytic domain"/>
    <property type="match status" value="1"/>
</dbReference>
<reference evidence="10" key="2">
    <citation type="submission" date="2015-01" db="EMBL/GenBank/DDBJ databases">
        <title>Evolutionary Origins and Diversification of the Mycorrhizal Mutualists.</title>
        <authorList>
            <consortium name="DOE Joint Genome Institute"/>
            <consortium name="Mycorrhizal Genomics Consortium"/>
            <person name="Kohler A."/>
            <person name="Kuo A."/>
            <person name="Nagy L.G."/>
            <person name="Floudas D."/>
            <person name="Copeland A."/>
            <person name="Barry K.W."/>
            <person name="Cichocki N."/>
            <person name="Veneault-Fourrey C."/>
            <person name="LaButti K."/>
            <person name="Lindquist E.A."/>
            <person name="Lipzen A."/>
            <person name="Lundell T."/>
            <person name="Morin E."/>
            <person name="Murat C."/>
            <person name="Riley R."/>
            <person name="Ohm R."/>
            <person name="Sun H."/>
            <person name="Tunlid A."/>
            <person name="Henrissat B."/>
            <person name="Grigoriev I.V."/>
            <person name="Hibbett D.S."/>
            <person name="Martin F."/>
        </authorList>
    </citation>
    <scope>NUCLEOTIDE SEQUENCE [LARGE SCALE GENOMIC DNA]</scope>
    <source>
        <strain evidence="10">MAFF 305830</strain>
    </source>
</reference>
<dbReference type="Proteomes" id="UP000054097">
    <property type="component" value="Unassembled WGS sequence"/>
</dbReference>
<accession>A0A0C3BNI3</accession>
<evidence type="ECO:0000313" key="10">
    <source>
        <dbReference type="Proteomes" id="UP000054097"/>
    </source>
</evidence>
<evidence type="ECO:0000256" key="2">
    <source>
        <dbReference type="ARBA" id="ARBA00010279"/>
    </source>
</evidence>
<dbReference type="InterPro" id="IPR050414">
    <property type="entry name" value="Fungal_M35_metalloproteases"/>
</dbReference>
<dbReference type="GO" id="GO:0006508">
    <property type="term" value="P:proteolysis"/>
    <property type="evidence" value="ECO:0007669"/>
    <property type="project" value="UniProtKB-KW"/>
</dbReference>
<comment type="cofactor">
    <cofactor evidence="1">
        <name>Zn(2+)</name>
        <dbReference type="ChEBI" id="CHEBI:29105"/>
    </cofactor>
</comment>
<keyword evidence="4" id="KW-0479">Metal-binding</keyword>
<dbReference type="InterPro" id="IPR029463">
    <property type="entry name" value="Lys_MEP"/>
</dbReference>
<evidence type="ECO:0000256" key="4">
    <source>
        <dbReference type="ARBA" id="ARBA00022723"/>
    </source>
</evidence>
<dbReference type="Gene3D" id="3.40.390.10">
    <property type="entry name" value="Collagenase (Catalytic Domain)"/>
    <property type="match status" value="1"/>
</dbReference>
<evidence type="ECO:0000256" key="7">
    <source>
        <dbReference type="ARBA" id="ARBA00023049"/>
    </source>
</evidence>
<dbReference type="AlphaFoldDB" id="A0A0C3BNI3"/>
<keyword evidence="6" id="KW-0862">Zinc</keyword>
<evidence type="ECO:0000256" key="5">
    <source>
        <dbReference type="ARBA" id="ARBA00022801"/>
    </source>
</evidence>
<dbReference type="STRING" id="933852.A0A0C3BNI3"/>
<dbReference type="HOGENOM" id="CLU_041257_0_0_1"/>
<reference evidence="9 10" key="1">
    <citation type="submission" date="2014-04" db="EMBL/GenBank/DDBJ databases">
        <authorList>
            <consortium name="DOE Joint Genome Institute"/>
            <person name="Kuo A."/>
            <person name="Zuccaro A."/>
            <person name="Kohler A."/>
            <person name="Nagy L.G."/>
            <person name="Floudas D."/>
            <person name="Copeland A."/>
            <person name="Barry K.W."/>
            <person name="Cichocki N."/>
            <person name="Veneault-Fourrey C."/>
            <person name="LaButti K."/>
            <person name="Lindquist E.A."/>
            <person name="Lipzen A."/>
            <person name="Lundell T."/>
            <person name="Morin E."/>
            <person name="Murat C."/>
            <person name="Sun H."/>
            <person name="Tunlid A."/>
            <person name="Henrissat B."/>
            <person name="Grigoriev I.V."/>
            <person name="Hibbett D.S."/>
            <person name="Martin F."/>
            <person name="Nordberg H.P."/>
            <person name="Cantor M.N."/>
            <person name="Hua S.X."/>
        </authorList>
    </citation>
    <scope>NUCLEOTIDE SEQUENCE [LARGE SCALE GENOMIC DNA]</scope>
    <source>
        <strain evidence="9 10">MAFF 305830</strain>
    </source>
</reference>
<dbReference type="CDD" id="cd11306">
    <property type="entry name" value="M35_peptidyl-Lys"/>
    <property type="match status" value="1"/>
</dbReference>
<name>A0A0C3BNI3_SERVB</name>
<keyword evidence="7" id="KW-0482">Metalloprotease</keyword>
<proteinExistence type="inferred from homology"/>
<feature type="non-terminal residue" evidence="9">
    <location>
        <position position="1"/>
    </location>
</feature>
<comment type="similarity">
    <text evidence="2">Belongs to the peptidase M35 family.</text>
</comment>
<gene>
    <name evidence="9" type="ORF">M408DRAFT_60879</name>
</gene>
<protein>
    <recommendedName>
        <fullName evidence="8">Lysine-specific metallo-endopeptidase domain-containing protein</fullName>
    </recommendedName>
</protein>
<dbReference type="SMART" id="SM01351">
    <property type="entry name" value="Aspzincin_M35"/>
    <property type="match status" value="1"/>
</dbReference>
<dbReference type="OrthoDB" id="412874at2759"/>
<keyword evidence="3" id="KW-0645">Protease</keyword>
<evidence type="ECO:0000259" key="8">
    <source>
        <dbReference type="SMART" id="SM01351"/>
    </source>
</evidence>
<dbReference type="Pfam" id="PF14521">
    <property type="entry name" value="Aspzincin_M35"/>
    <property type="match status" value="1"/>
</dbReference>
<dbReference type="InterPro" id="IPR034115">
    <property type="entry name" value="M35_peptidyl-Lys"/>
</dbReference>
<dbReference type="PANTHER" id="PTHR37016">
    <property type="match status" value="1"/>
</dbReference>
<dbReference type="InterPro" id="IPR024079">
    <property type="entry name" value="MetalloPept_cat_dom_sf"/>
</dbReference>
<evidence type="ECO:0000313" key="9">
    <source>
        <dbReference type="EMBL" id="KIM33629.1"/>
    </source>
</evidence>